<dbReference type="PROSITE" id="PS50016">
    <property type="entry name" value="ZF_PHD_2"/>
    <property type="match status" value="1"/>
</dbReference>
<evidence type="ECO:0000313" key="10">
    <source>
        <dbReference type="Proteomes" id="UP001515480"/>
    </source>
</evidence>
<comment type="subcellular location">
    <subcellularLocation>
        <location evidence="1">Nucleus</location>
    </subcellularLocation>
</comment>
<comment type="caution">
    <text evidence="9">The sequence shown here is derived from an EMBL/GenBank/DDBJ whole genome shotgun (WGS) entry which is preliminary data.</text>
</comment>
<keyword evidence="7" id="KW-0472">Membrane</keyword>
<feature type="compositionally biased region" description="Basic and acidic residues" evidence="6">
    <location>
        <begin position="222"/>
        <end position="235"/>
    </location>
</feature>
<evidence type="ECO:0000256" key="4">
    <source>
        <dbReference type="ARBA" id="ARBA00022833"/>
    </source>
</evidence>
<evidence type="ECO:0000256" key="6">
    <source>
        <dbReference type="SAM" id="MobiDB-lite"/>
    </source>
</evidence>
<feature type="region of interest" description="Disordered" evidence="6">
    <location>
        <begin position="483"/>
        <end position="516"/>
    </location>
</feature>
<keyword evidence="10" id="KW-1185">Reference proteome</keyword>
<keyword evidence="4" id="KW-0862">Zinc</keyword>
<keyword evidence="7" id="KW-1133">Transmembrane helix</keyword>
<evidence type="ECO:0000256" key="2">
    <source>
        <dbReference type="ARBA" id="ARBA00022723"/>
    </source>
</evidence>
<reference evidence="9 10" key="1">
    <citation type="journal article" date="2024" name="Science">
        <title>Giant polyketide synthase enzymes in the biosynthesis of giant marine polyether toxins.</title>
        <authorList>
            <person name="Fallon T.R."/>
            <person name="Shende V.V."/>
            <person name="Wierzbicki I.H."/>
            <person name="Pendleton A.L."/>
            <person name="Watervoot N.F."/>
            <person name="Auber R.P."/>
            <person name="Gonzalez D.J."/>
            <person name="Wisecaver J.H."/>
            <person name="Moore B.S."/>
        </authorList>
    </citation>
    <scope>NUCLEOTIDE SEQUENCE [LARGE SCALE GENOMIC DNA]</scope>
    <source>
        <strain evidence="9 10">12B1</strain>
    </source>
</reference>
<dbReference type="GO" id="GO:0000785">
    <property type="term" value="C:chromatin"/>
    <property type="evidence" value="ECO:0007669"/>
    <property type="project" value="TreeGrafter"/>
</dbReference>
<keyword evidence="3 5" id="KW-0863">Zinc-finger</keyword>
<gene>
    <name evidence="9" type="ORF">AB1Y20_001259</name>
</gene>
<dbReference type="AlphaFoldDB" id="A0AB34KBJ3"/>
<proteinExistence type="predicted"/>
<dbReference type="Pfam" id="PF00628">
    <property type="entry name" value="PHD"/>
    <property type="match status" value="1"/>
</dbReference>
<evidence type="ECO:0000256" key="3">
    <source>
        <dbReference type="ARBA" id="ARBA00022771"/>
    </source>
</evidence>
<evidence type="ECO:0000313" key="9">
    <source>
        <dbReference type="EMBL" id="KAL1530351.1"/>
    </source>
</evidence>
<dbReference type="InterPro" id="IPR001965">
    <property type="entry name" value="Znf_PHD"/>
</dbReference>
<dbReference type="PROSITE" id="PS01359">
    <property type="entry name" value="ZF_PHD_1"/>
    <property type="match status" value="1"/>
</dbReference>
<evidence type="ECO:0000256" key="1">
    <source>
        <dbReference type="ARBA" id="ARBA00004123"/>
    </source>
</evidence>
<protein>
    <recommendedName>
        <fullName evidence="8">PHD-type domain-containing protein</fullName>
    </recommendedName>
</protein>
<dbReference type="GO" id="GO:0005634">
    <property type="term" value="C:nucleus"/>
    <property type="evidence" value="ECO:0007669"/>
    <property type="project" value="UniProtKB-SubCell"/>
</dbReference>
<feature type="compositionally biased region" description="Polar residues" evidence="6">
    <location>
        <begin position="483"/>
        <end position="506"/>
    </location>
</feature>
<feature type="compositionally biased region" description="Acidic residues" evidence="6">
    <location>
        <begin position="74"/>
        <end position="83"/>
    </location>
</feature>
<feature type="compositionally biased region" description="Polar residues" evidence="6">
    <location>
        <begin position="194"/>
        <end position="203"/>
    </location>
</feature>
<dbReference type="InterPro" id="IPR013083">
    <property type="entry name" value="Znf_RING/FYVE/PHD"/>
</dbReference>
<name>A0AB34KBJ3_PRYPA</name>
<dbReference type="SUPFAM" id="SSF57903">
    <property type="entry name" value="FYVE/PHD zinc finger"/>
    <property type="match status" value="1"/>
</dbReference>
<dbReference type="PANTHER" id="PTHR45915:SF2">
    <property type="entry name" value="TOUTATIS, ISOFORM E"/>
    <property type="match status" value="1"/>
</dbReference>
<organism evidence="9 10">
    <name type="scientific">Prymnesium parvum</name>
    <name type="common">Toxic golden alga</name>
    <dbReference type="NCBI Taxonomy" id="97485"/>
    <lineage>
        <taxon>Eukaryota</taxon>
        <taxon>Haptista</taxon>
        <taxon>Haptophyta</taxon>
        <taxon>Prymnesiophyceae</taxon>
        <taxon>Prymnesiales</taxon>
        <taxon>Prymnesiaceae</taxon>
        <taxon>Prymnesium</taxon>
    </lineage>
</organism>
<sequence length="580" mass="64660">MAQDMNEEHGGNIRTTLRKFGYAAAVLSGSAAAVYSLTNALQRHDLSTLWKLDKRAAPPLSIQRELLHGSQEESLFDSDDSDDDKARRHKQQELQDPRDMPGEDEHSMLEAKLHRAMRRGNMQLVQALAKRMERLRNKYEQRRDMQGVNPGRMTKGAGLRPKRRRSDDDGLCRASETGLKSGETMMPISKKKCGSSTQYSSSALPWDFDGDAYTKRRRKPERARSYDAPESAERVLHDDFDEAQIEDMQQAAPSSGTIRRSQHESRPPSVIGTPSTSSPRAAEECDRLRTRSGTEAIASGSVTEAAKMLMVGDLVQAQCPLSKQWCDATIHAVKARGLVEVRWHNPGFAPDGRRFHPYGDVWAENVRIAYRKKDGYIRATTEQVCRMTGDARISVAADSDSIVMVPDNLQVGDECFARGHMLELRWFKARVLAVRMKTPPIHVEFLATMDGSKMPLLLPEPRKAFVHGRDVCREKPSTLISNSTGTLLDNTSPAPTVDTRPSQPYNTKGPKCSDTYDDDDDAIDEDLMCSICSCPDNEAHMLVCDCKKGFHTYCLSPKLAQVPDGDWKCPSCTAQNPSTG</sequence>
<dbReference type="InterPro" id="IPR019786">
    <property type="entry name" value="Zinc_finger_PHD-type_CS"/>
</dbReference>
<keyword evidence="2" id="KW-0479">Metal-binding</keyword>
<feature type="region of interest" description="Disordered" evidence="6">
    <location>
        <begin position="66"/>
        <end position="105"/>
    </location>
</feature>
<feature type="region of interest" description="Disordered" evidence="6">
    <location>
        <begin position="139"/>
        <end position="210"/>
    </location>
</feature>
<dbReference type="InterPro" id="IPR011011">
    <property type="entry name" value="Znf_FYVE_PHD"/>
</dbReference>
<feature type="region of interest" description="Disordered" evidence="6">
    <location>
        <begin position="216"/>
        <end position="235"/>
    </location>
</feature>
<feature type="region of interest" description="Disordered" evidence="6">
    <location>
        <begin position="249"/>
        <end position="296"/>
    </location>
</feature>
<dbReference type="Proteomes" id="UP001515480">
    <property type="component" value="Unassembled WGS sequence"/>
</dbReference>
<dbReference type="CDD" id="cd15545">
    <property type="entry name" value="PHD_BAZ2A_like"/>
    <property type="match status" value="1"/>
</dbReference>
<dbReference type="EMBL" id="JBGBPQ010000001">
    <property type="protein sequence ID" value="KAL1530351.1"/>
    <property type="molecule type" value="Genomic_DNA"/>
</dbReference>
<accession>A0AB34KBJ3</accession>
<evidence type="ECO:0000256" key="5">
    <source>
        <dbReference type="PROSITE-ProRule" id="PRU00146"/>
    </source>
</evidence>
<keyword evidence="7" id="KW-0812">Transmembrane</keyword>
<feature type="transmembrane region" description="Helical" evidence="7">
    <location>
        <begin position="20"/>
        <end position="38"/>
    </location>
</feature>
<evidence type="ECO:0000259" key="8">
    <source>
        <dbReference type="PROSITE" id="PS50016"/>
    </source>
</evidence>
<evidence type="ECO:0000256" key="7">
    <source>
        <dbReference type="SAM" id="Phobius"/>
    </source>
</evidence>
<feature type="compositionally biased region" description="Basic and acidic residues" evidence="6">
    <location>
        <begin position="91"/>
        <end position="105"/>
    </location>
</feature>
<dbReference type="InterPro" id="IPR019787">
    <property type="entry name" value="Znf_PHD-finger"/>
</dbReference>
<dbReference type="PANTHER" id="PTHR45915">
    <property type="entry name" value="TRANSCRIPTION INTERMEDIARY FACTOR"/>
    <property type="match status" value="1"/>
</dbReference>
<dbReference type="Gene3D" id="3.30.40.10">
    <property type="entry name" value="Zinc/RING finger domain, C3HC4 (zinc finger)"/>
    <property type="match status" value="1"/>
</dbReference>
<feature type="domain" description="PHD-type" evidence="8">
    <location>
        <begin position="526"/>
        <end position="575"/>
    </location>
</feature>
<dbReference type="GO" id="GO:0008270">
    <property type="term" value="F:zinc ion binding"/>
    <property type="evidence" value="ECO:0007669"/>
    <property type="project" value="UniProtKB-KW"/>
</dbReference>
<dbReference type="SMART" id="SM00249">
    <property type="entry name" value="PHD"/>
    <property type="match status" value="1"/>
</dbReference>